<feature type="domain" description="MobA/VirD2-like nuclease" evidence="1">
    <location>
        <begin position="20"/>
        <end position="144"/>
    </location>
</feature>
<dbReference type="Pfam" id="PF03432">
    <property type="entry name" value="Relaxase"/>
    <property type="match status" value="1"/>
</dbReference>
<dbReference type="EMBL" id="VVXK01000001">
    <property type="protein sequence ID" value="KAA2372113.1"/>
    <property type="molecule type" value="Genomic_DNA"/>
</dbReference>
<name>A0A5B3GEI1_9BACT</name>
<evidence type="ECO:0000259" key="1">
    <source>
        <dbReference type="Pfam" id="PF03432"/>
    </source>
</evidence>
<dbReference type="AlphaFoldDB" id="A0A5B3GEI1"/>
<evidence type="ECO:0000313" key="3">
    <source>
        <dbReference type="Proteomes" id="UP000323567"/>
    </source>
</evidence>
<gene>
    <name evidence="2" type="ORF">F2Y13_01195</name>
</gene>
<evidence type="ECO:0000313" key="2">
    <source>
        <dbReference type="EMBL" id="KAA2372113.1"/>
    </source>
</evidence>
<accession>A0A5B3GEI1</accession>
<dbReference type="RefSeq" id="WP_149886854.1">
    <property type="nucleotide sequence ID" value="NZ_VVXK01000001.1"/>
</dbReference>
<dbReference type="Proteomes" id="UP000323567">
    <property type="component" value="Unassembled WGS sequence"/>
</dbReference>
<sequence>MILPIIAGSSFAGTVGYVIKEQSRILAAEGVTPPNVRDMVQDFKDQTLLNPRIKNAVGHISLSFSPKDASRMTDALMTQITKEYMQKMGIADTQYLLVRHLDQPHPHCHLVYNRVGNNGQTISDKNIKIRNAKVCRALTERYGLHLAPGKESVRREYLREPDKTKYEIYDAIKTSLPKCGSWSDLELRLKAQGISVRYKYCGSTNQKQGVLFGKNGFEFSSSKIDRQFSYSKLNQHFAQAQQQTHYRATLANGFHAAIGNYRSAYTDLFGNMGGGGNKGQADTGSINFGGNIGALPLPPNDSPVELSAAQLQRKPGESPEEHIARITALLNTVAEAMAIAAMERKRRLRERKPKMKL</sequence>
<organism evidence="2 3">
    <name type="scientific">Alistipes shahii</name>
    <dbReference type="NCBI Taxonomy" id="328814"/>
    <lineage>
        <taxon>Bacteria</taxon>
        <taxon>Pseudomonadati</taxon>
        <taxon>Bacteroidota</taxon>
        <taxon>Bacteroidia</taxon>
        <taxon>Bacteroidales</taxon>
        <taxon>Rikenellaceae</taxon>
        <taxon>Alistipes</taxon>
    </lineage>
</organism>
<protein>
    <submittedName>
        <fullName evidence="2">Relaxase/mobilization nuclease domain-containing protein</fullName>
    </submittedName>
</protein>
<proteinExistence type="predicted"/>
<reference evidence="2 3" key="1">
    <citation type="journal article" date="2019" name="Nat. Med.">
        <title>A library of human gut bacterial isolates paired with longitudinal multiomics data enables mechanistic microbiome research.</title>
        <authorList>
            <person name="Poyet M."/>
            <person name="Groussin M."/>
            <person name="Gibbons S.M."/>
            <person name="Avila-Pacheco J."/>
            <person name="Jiang X."/>
            <person name="Kearney S.M."/>
            <person name="Perrotta A.R."/>
            <person name="Berdy B."/>
            <person name="Zhao S."/>
            <person name="Lieberman T.D."/>
            <person name="Swanson P.K."/>
            <person name="Smith M."/>
            <person name="Roesemann S."/>
            <person name="Alexander J.E."/>
            <person name="Rich S.A."/>
            <person name="Livny J."/>
            <person name="Vlamakis H."/>
            <person name="Clish C."/>
            <person name="Bullock K."/>
            <person name="Deik A."/>
            <person name="Scott J."/>
            <person name="Pierce K.A."/>
            <person name="Xavier R.J."/>
            <person name="Alm E.J."/>
        </authorList>
    </citation>
    <scope>NUCLEOTIDE SEQUENCE [LARGE SCALE GENOMIC DNA]</scope>
    <source>
        <strain evidence="2 3">BIOML-A2</strain>
    </source>
</reference>
<comment type="caution">
    <text evidence="2">The sequence shown here is derived from an EMBL/GenBank/DDBJ whole genome shotgun (WGS) entry which is preliminary data.</text>
</comment>
<dbReference type="InterPro" id="IPR005094">
    <property type="entry name" value="Endonuclease_MobA/VirD2"/>
</dbReference>